<evidence type="ECO:0000313" key="10">
    <source>
        <dbReference type="EMBL" id="KAF6765802.1"/>
    </source>
</evidence>
<dbReference type="InterPro" id="IPR050364">
    <property type="entry name" value="Cytochrome_P450_fung"/>
</dbReference>
<keyword evidence="8" id="KW-0503">Monooxygenase</keyword>
<dbReference type="InterPro" id="IPR002401">
    <property type="entry name" value="Cyt_P450_E_grp-I"/>
</dbReference>
<comment type="caution">
    <text evidence="10">The sequence shown here is derived from an EMBL/GenBank/DDBJ whole genome shotgun (WGS) entry which is preliminary data.</text>
</comment>
<proteinExistence type="inferred from homology"/>
<evidence type="ECO:0000256" key="4">
    <source>
        <dbReference type="ARBA" id="ARBA00022617"/>
    </source>
</evidence>
<dbReference type="PANTHER" id="PTHR46300">
    <property type="entry name" value="P450, PUTATIVE (EUROFUNG)-RELATED-RELATED"/>
    <property type="match status" value="1"/>
</dbReference>
<dbReference type="PANTHER" id="PTHR46300:SF7">
    <property type="entry name" value="P450, PUTATIVE (EUROFUNG)-RELATED"/>
    <property type="match status" value="1"/>
</dbReference>
<feature type="binding site" description="axial binding residue" evidence="9">
    <location>
        <position position="196"/>
    </location>
    <ligand>
        <name>heme</name>
        <dbReference type="ChEBI" id="CHEBI:30413"/>
    </ligand>
    <ligandPart>
        <name>Fe</name>
        <dbReference type="ChEBI" id="CHEBI:18248"/>
    </ligandPart>
</feature>
<evidence type="ECO:0000256" key="5">
    <source>
        <dbReference type="ARBA" id="ARBA00022723"/>
    </source>
</evidence>
<dbReference type="GO" id="GO:0020037">
    <property type="term" value="F:heme binding"/>
    <property type="evidence" value="ECO:0007669"/>
    <property type="project" value="InterPro"/>
</dbReference>
<comment type="pathway">
    <text evidence="2">Secondary metabolite biosynthesis.</text>
</comment>
<dbReference type="InterPro" id="IPR001128">
    <property type="entry name" value="Cyt_P450"/>
</dbReference>
<comment type="similarity">
    <text evidence="3">Belongs to the cytochrome P450 family.</text>
</comment>
<dbReference type="Proteomes" id="UP000521943">
    <property type="component" value="Unassembled WGS sequence"/>
</dbReference>
<evidence type="ECO:0000256" key="1">
    <source>
        <dbReference type="ARBA" id="ARBA00001971"/>
    </source>
</evidence>
<evidence type="ECO:0000313" key="11">
    <source>
        <dbReference type="Proteomes" id="UP000521943"/>
    </source>
</evidence>
<dbReference type="GO" id="GO:0016705">
    <property type="term" value="F:oxidoreductase activity, acting on paired donors, with incorporation or reduction of molecular oxygen"/>
    <property type="evidence" value="ECO:0007669"/>
    <property type="project" value="InterPro"/>
</dbReference>
<dbReference type="SUPFAM" id="SSF48264">
    <property type="entry name" value="Cytochrome P450"/>
    <property type="match status" value="1"/>
</dbReference>
<name>A0A8H6IK02_9AGAR</name>
<organism evidence="10 11">
    <name type="scientific">Ephemerocybe angulata</name>
    <dbReference type="NCBI Taxonomy" id="980116"/>
    <lineage>
        <taxon>Eukaryota</taxon>
        <taxon>Fungi</taxon>
        <taxon>Dikarya</taxon>
        <taxon>Basidiomycota</taxon>
        <taxon>Agaricomycotina</taxon>
        <taxon>Agaricomycetes</taxon>
        <taxon>Agaricomycetidae</taxon>
        <taxon>Agaricales</taxon>
        <taxon>Agaricineae</taxon>
        <taxon>Psathyrellaceae</taxon>
        <taxon>Ephemerocybe</taxon>
    </lineage>
</organism>
<reference evidence="10 11" key="1">
    <citation type="submission" date="2020-07" db="EMBL/GenBank/DDBJ databases">
        <title>Comparative genomics of pyrophilous fungi reveals a link between fire events and developmental genes.</title>
        <authorList>
            <consortium name="DOE Joint Genome Institute"/>
            <person name="Steindorff A.S."/>
            <person name="Carver A."/>
            <person name="Calhoun S."/>
            <person name="Stillman K."/>
            <person name="Liu H."/>
            <person name="Lipzen A."/>
            <person name="Pangilinan J."/>
            <person name="Labutti K."/>
            <person name="Bruns T.D."/>
            <person name="Grigoriev I.V."/>
        </authorList>
    </citation>
    <scope>NUCLEOTIDE SEQUENCE [LARGE SCALE GENOMIC DNA]</scope>
    <source>
        <strain evidence="10 11">CBS 144469</strain>
    </source>
</reference>
<dbReference type="InterPro" id="IPR036396">
    <property type="entry name" value="Cyt_P450_sf"/>
</dbReference>
<evidence type="ECO:0000256" key="3">
    <source>
        <dbReference type="ARBA" id="ARBA00010617"/>
    </source>
</evidence>
<keyword evidence="5 9" id="KW-0479">Metal-binding</keyword>
<accession>A0A8H6IK02</accession>
<dbReference type="AlphaFoldDB" id="A0A8H6IK02"/>
<dbReference type="Pfam" id="PF00067">
    <property type="entry name" value="p450"/>
    <property type="match status" value="1"/>
</dbReference>
<keyword evidence="4 9" id="KW-0349">Heme</keyword>
<dbReference type="EMBL" id="JACGCI010000002">
    <property type="protein sequence ID" value="KAF6765802.1"/>
    <property type="molecule type" value="Genomic_DNA"/>
</dbReference>
<keyword evidence="11" id="KW-1185">Reference proteome</keyword>
<evidence type="ECO:0000256" key="7">
    <source>
        <dbReference type="ARBA" id="ARBA00023004"/>
    </source>
</evidence>
<dbReference type="PRINTS" id="PR00463">
    <property type="entry name" value="EP450I"/>
</dbReference>
<protein>
    <submittedName>
        <fullName evidence="10">Cytochrome P450</fullName>
    </submittedName>
</protein>
<gene>
    <name evidence="10" type="ORF">DFP72DRAFT_207012</name>
</gene>
<dbReference type="Gene3D" id="1.10.630.10">
    <property type="entry name" value="Cytochrome P450"/>
    <property type="match status" value="1"/>
</dbReference>
<comment type="cofactor">
    <cofactor evidence="1 9">
        <name>heme</name>
        <dbReference type="ChEBI" id="CHEBI:30413"/>
    </cofactor>
</comment>
<dbReference type="GO" id="GO:0005506">
    <property type="term" value="F:iron ion binding"/>
    <property type="evidence" value="ECO:0007669"/>
    <property type="project" value="InterPro"/>
</dbReference>
<dbReference type="GO" id="GO:0004497">
    <property type="term" value="F:monooxygenase activity"/>
    <property type="evidence" value="ECO:0007669"/>
    <property type="project" value="UniProtKB-KW"/>
</dbReference>
<dbReference type="OrthoDB" id="3934656at2759"/>
<evidence type="ECO:0000256" key="8">
    <source>
        <dbReference type="ARBA" id="ARBA00023033"/>
    </source>
</evidence>
<keyword evidence="6" id="KW-0560">Oxidoreductase</keyword>
<evidence type="ECO:0000256" key="9">
    <source>
        <dbReference type="PIRSR" id="PIRSR602401-1"/>
    </source>
</evidence>
<keyword evidence="7 9" id="KW-0408">Iron</keyword>
<sequence>MLLPQLLCSPGETLSVVKRFGEGMMTTGPVGSTTLKALENGDLRAPSDLGSCCEGGDTIVAVMKTFFLAISLRPEVQNRAHAEINGISGKHRRLPVFADRHNLPYVTAVMREVLRWQPPSPVSSPYTAKKEDEYNGYRIPAGGMVIANIWAILHDEIDYPDPSAFKPERFIHPDGRLNKMARDPTSIVFGFGRSSCPGKDAILSTLWTTIASVLAGFYVERDTAGDGRDFTPEMAYLADSDKSLRVRTRVRSVELAALIRNEQRSLP</sequence>
<evidence type="ECO:0000256" key="2">
    <source>
        <dbReference type="ARBA" id="ARBA00005179"/>
    </source>
</evidence>
<evidence type="ECO:0000256" key="6">
    <source>
        <dbReference type="ARBA" id="ARBA00023002"/>
    </source>
</evidence>